<keyword evidence="7" id="KW-0963">Cytoplasm</keyword>
<feature type="binding site" evidence="7">
    <location>
        <position position="270"/>
    </location>
    <ligand>
        <name>Mn(2+)</name>
        <dbReference type="ChEBI" id="CHEBI:29035"/>
        <label>2</label>
    </ligand>
</feature>
<dbReference type="EC" id="3.4.11.10" evidence="7"/>
<dbReference type="GO" id="GO:0070006">
    <property type="term" value="F:metalloaminopeptidase activity"/>
    <property type="evidence" value="ECO:0007669"/>
    <property type="project" value="InterPro"/>
</dbReference>
<dbReference type="EC" id="3.4.11.1" evidence="7"/>
<dbReference type="RefSeq" id="WP_180135402.1">
    <property type="nucleotide sequence ID" value="NZ_JABMKT010000004.1"/>
</dbReference>
<keyword evidence="4 7" id="KW-0031">Aminopeptidase</keyword>
<comment type="similarity">
    <text evidence="3 7">Belongs to the peptidase M17 family.</text>
</comment>
<keyword evidence="10" id="KW-1185">Reference proteome</keyword>
<comment type="caution">
    <text evidence="9">The sequence shown here is derived from an EMBL/GenBank/DDBJ whole genome shotgun (WGS) entry which is preliminary data.</text>
</comment>
<evidence type="ECO:0000256" key="4">
    <source>
        <dbReference type="ARBA" id="ARBA00022438"/>
    </source>
</evidence>
<keyword evidence="5 7" id="KW-0645">Protease</keyword>
<feature type="domain" description="Cytosol aminopeptidase" evidence="8">
    <location>
        <begin position="327"/>
        <end position="334"/>
    </location>
</feature>
<reference evidence="9 10" key="1">
    <citation type="submission" date="2020-05" db="EMBL/GenBank/DDBJ databases">
        <title>Streptobacillus felis strain LHL191014123.</title>
        <authorList>
            <person name="Fawzy A."/>
            <person name="Rau J."/>
            <person name="Risse K."/>
            <person name="Schauerte N."/>
            <person name="Geiger C."/>
            <person name="Blom J."/>
            <person name="Imirzalioglu C."/>
            <person name="Falgenhauer J."/>
            <person name="Bach A."/>
            <person name="Herden C."/>
            <person name="Eisenberg T."/>
        </authorList>
    </citation>
    <scope>NUCLEOTIDE SEQUENCE [LARGE SCALE GENOMIC DNA]</scope>
    <source>
        <strain evidence="9 10">LHL191014123</strain>
    </source>
</reference>
<sequence>MKYNVGLENVKNGLEAVLVFENEKVENPVFNKMNELGLFSGKEGEVVIFRDLEDKEKVALVGLGKKEDICINKVRKIFYNVAKEMQAKKEEEIKVFIPKLNELCTRRTYAAALEGFIHAEYKFDRYKSEKVNNKEITVNFFVTPEKEEKVKKGLKKIANTMEGVFFTRDLVNMPSQDLYPETLANFAKEKLEEVGVKVTVYEEDEIEKIGMKAFLSVARGSSNRPRLIVMEYLNDADSSEKIALVGKGVTYDTGGYSIKPSEGMKTMFCDMGGAGTVIGTMYALAKNNVKTNVYAVVAACENSISGNAYKPGDVIGSLAGKSIEVDNTDAEGRLTLADAVYYSSTVLKVDKIIDLATLTGACLVALNEFYTGSVTNNQELFNEVLEASKKAGEPIWQLPTSDEFRALNNSRVADIKNSGGRMGGTISAGLFIEAFVNKTPWVHLDIAGTAFLSKEYSYLPLGATGVHVKTLVEMLDKPCGCKN</sequence>
<gene>
    <name evidence="7" type="primary">pepA</name>
    <name evidence="9" type="ORF">HP397_01375</name>
</gene>
<dbReference type="Proteomes" id="UP000526184">
    <property type="component" value="Unassembled WGS sequence"/>
</dbReference>
<keyword evidence="7" id="KW-0479">Metal-binding</keyword>
<name>A0A7Z0PEC4_9FUSO</name>
<dbReference type="Gene3D" id="3.40.630.10">
    <property type="entry name" value="Zn peptidases"/>
    <property type="match status" value="1"/>
</dbReference>
<evidence type="ECO:0000256" key="7">
    <source>
        <dbReference type="HAMAP-Rule" id="MF_00181"/>
    </source>
</evidence>
<feature type="binding site" evidence="7">
    <location>
        <position position="247"/>
    </location>
    <ligand>
        <name>Mn(2+)</name>
        <dbReference type="ChEBI" id="CHEBI:29035"/>
        <label>2</label>
    </ligand>
</feature>
<dbReference type="EMBL" id="JABMKT010000004">
    <property type="protein sequence ID" value="NYV27479.1"/>
    <property type="molecule type" value="Genomic_DNA"/>
</dbReference>
<evidence type="ECO:0000259" key="8">
    <source>
        <dbReference type="PROSITE" id="PS00631"/>
    </source>
</evidence>
<evidence type="ECO:0000313" key="9">
    <source>
        <dbReference type="EMBL" id="NYV27479.1"/>
    </source>
</evidence>
<comment type="catalytic activity">
    <reaction evidence="1 7">
        <text>Release of an N-terminal amino acid, Xaa-|-Yaa-, in which Xaa is preferably Leu, but may be other amino acids including Pro although not Arg or Lys, and Yaa may be Pro. Amino acid amides and methyl esters are also readily hydrolyzed, but rates on arylamides are exceedingly low.</text>
        <dbReference type="EC" id="3.4.11.1"/>
    </reaction>
</comment>
<dbReference type="SUPFAM" id="SSF53187">
    <property type="entry name" value="Zn-dependent exopeptidases"/>
    <property type="match status" value="1"/>
</dbReference>
<dbReference type="PANTHER" id="PTHR11963:SF23">
    <property type="entry name" value="CYTOSOL AMINOPEPTIDASE"/>
    <property type="match status" value="1"/>
</dbReference>
<dbReference type="PRINTS" id="PR00481">
    <property type="entry name" value="LAMNOPPTDASE"/>
</dbReference>
<dbReference type="PANTHER" id="PTHR11963">
    <property type="entry name" value="LEUCINE AMINOPEPTIDASE-RELATED"/>
    <property type="match status" value="1"/>
</dbReference>
<dbReference type="AlphaFoldDB" id="A0A7Z0PEC4"/>
<feature type="active site" evidence="7">
    <location>
        <position position="333"/>
    </location>
</feature>
<feature type="active site" evidence="7">
    <location>
        <position position="259"/>
    </location>
</feature>
<evidence type="ECO:0000313" key="10">
    <source>
        <dbReference type="Proteomes" id="UP000526184"/>
    </source>
</evidence>
<organism evidence="9 10">
    <name type="scientific">Streptobacillus felis</name>
    <dbReference type="NCBI Taxonomy" id="1384509"/>
    <lineage>
        <taxon>Bacteria</taxon>
        <taxon>Fusobacteriati</taxon>
        <taxon>Fusobacteriota</taxon>
        <taxon>Fusobacteriia</taxon>
        <taxon>Fusobacteriales</taxon>
        <taxon>Leptotrichiaceae</taxon>
        <taxon>Streptobacillus</taxon>
    </lineage>
</organism>
<dbReference type="SUPFAM" id="SSF52949">
    <property type="entry name" value="Macro domain-like"/>
    <property type="match status" value="1"/>
</dbReference>
<comment type="subcellular location">
    <subcellularLocation>
        <location evidence="7">Cytoplasm</location>
    </subcellularLocation>
</comment>
<evidence type="ECO:0000256" key="5">
    <source>
        <dbReference type="ARBA" id="ARBA00022670"/>
    </source>
</evidence>
<proteinExistence type="inferred from homology"/>
<evidence type="ECO:0000256" key="6">
    <source>
        <dbReference type="ARBA" id="ARBA00022801"/>
    </source>
</evidence>
<evidence type="ECO:0000256" key="3">
    <source>
        <dbReference type="ARBA" id="ARBA00009528"/>
    </source>
</evidence>
<comment type="cofactor">
    <cofactor evidence="7">
        <name>Mn(2+)</name>
        <dbReference type="ChEBI" id="CHEBI:29035"/>
    </cofactor>
    <text evidence="7">Binds 2 manganese ions per subunit.</text>
</comment>
<comment type="function">
    <text evidence="7">Presumably involved in the processing and regular turnover of intracellular proteins. Catalyzes the removal of unsubstituted N-terminal amino acids from various peptides.</text>
</comment>
<dbReference type="InterPro" id="IPR008283">
    <property type="entry name" value="Peptidase_M17_N"/>
</dbReference>
<comment type="catalytic activity">
    <reaction evidence="2 7">
        <text>Release of an N-terminal amino acid, preferentially leucine, but not glutamic or aspartic acids.</text>
        <dbReference type="EC" id="3.4.11.10"/>
    </reaction>
</comment>
<evidence type="ECO:0000256" key="2">
    <source>
        <dbReference type="ARBA" id="ARBA00000967"/>
    </source>
</evidence>
<dbReference type="Gene3D" id="3.40.220.10">
    <property type="entry name" value="Leucine Aminopeptidase, subunit E, domain 1"/>
    <property type="match status" value="1"/>
</dbReference>
<feature type="binding site" evidence="7">
    <location>
        <position position="329"/>
    </location>
    <ligand>
        <name>Mn(2+)</name>
        <dbReference type="ChEBI" id="CHEBI:29035"/>
        <label>1</label>
    </ligand>
</feature>
<feature type="binding site" evidence="7">
    <location>
        <position position="252"/>
    </location>
    <ligand>
        <name>Mn(2+)</name>
        <dbReference type="ChEBI" id="CHEBI:29035"/>
        <label>2</label>
    </ligand>
</feature>
<feature type="binding site" evidence="7">
    <location>
        <position position="331"/>
    </location>
    <ligand>
        <name>Mn(2+)</name>
        <dbReference type="ChEBI" id="CHEBI:29035"/>
        <label>1</label>
    </ligand>
</feature>
<feature type="binding site" evidence="7">
    <location>
        <position position="252"/>
    </location>
    <ligand>
        <name>Mn(2+)</name>
        <dbReference type="ChEBI" id="CHEBI:29035"/>
        <label>1</label>
    </ligand>
</feature>
<protein>
    <recommendedName>
        <fullName evidence="7">Probable cytosol aminopeptidase</fullName>
        <ecNumber evidence="7">3.4.11.1</ecNumber>
    </recommendedName>
    <alternativeName>
        <fullName evidence="7">Leucine aminopeptidase</fullName>
        <shortName evidence="7">LAP</shortName>
        <ecNumber evidence="7">3.4.11.10</ecNumber>
    </alternativeName>
    <alternativeName>
        <fullName evidence="7">Leucyl aminopeptidase</fullName>
    </alternativeName>
</protein>
<dbReference type="Pfam" id="PF02789">
    <property type="entry name" value="Peptidase_M17_N"/>
    <property type="match status" value="1"/>
</dbReference>
<dbReference type="HAMAP" id="MF_00181">
    <property type="entry name" value="Cytosol_peptidase_M17"/>
    <property type="match status" value="1"/>
</dbReference>
<dbReference type="InterPro" id="IPR043472">
    <property type="entry name" value="Macro_dom-like"/>
</dbReference>
<dbReference type="InterPro" id="IPR023042">
    <property type="entry name" value="Peptidase_M17_leu_NH2_pept"/>
</dbReference>
<dbReference type="GO" id="GO:0006508">
    <property type="term" value="P:proteolysis"/>
    <property type="evidence" value="ECO:0007669"/>
    <property type="project" value="UniProtKB-KW"/>
</dbReference>
<dbReference type="GO" id="GO:0005737">
    <property type="term" value="C:cytoplasm"/>
    <property type="evidence" value="ECO:0007669"/>
    <property type="project" value="UniProtKB-SubCell"/>
</dbReference>
<keyword evidence="6 7" id="KW-0378">Hydrolase</keyword>
<dbReference type="InterPro" id="IPR000819">
    <property type="entry name" value="Peptidase_M17_C"/>
</dbReference>
<keyword evidence="7" id="KW-0464">Manganese</keyword>
<dbReference type="Pfam" id="PF00883">
    <property type="entry name" value="Peptidase_M17"/>
    <property type="match status" value="1"/>
</dbReference>
<feature type="binding site" evidence="7">
    <location>
        <position position="331"/>
    </location>
    <ligand>
        <name>Mn(2+)</name>
        <dbReference type="ChEBI" id="CHEBI:29035"/>
        <label>2</label>
    </ligand>
</feature>
<accession>A0A7Z0PEC4</accession>
<dbReference type="InterPro" id="IPR011356">
    <property type="entry name" value="Leucine_aapep/pepB"/>
</dbReference>
<dbReference type="GO" id="GO:0030145">
    <property type="term" value="F:manganese ion binding"/>
    <property type="evidence" value="ECO:0007669"/>
    <property type="project" value="UniProtKB-UniRule"/>
</dbReference>
<evidence type="ECO:0000256" key="1">
    <source>
        <dbReference type="ARBA" id="ARBA00000135"/>
    </source>
</evidence>
<dbReference type="PROSITE" id="PS00631">
    <property type="entry name" value="CYTOSOL_AP"/>
    <property type="match status" value="1"/>
</dbReference>
<dbReference type="NCBIfam" id="NF002083">
    <property type="entry name" value="PRK00913.3-5"/>
    <property type="match status" value="1"/>
</dbReference>
<dbReference type="CDD" id="cd00433">
    <property type="entry name" value="Peptidase_M17"/>
    <property type="match status" value="1"/>
</dbReference>
<dbReference type="NCBIfam" id="NF002073">
    <property type="entry name" value="PRK00913.1-2"/>
    <property type="match status" value="1"/>
</dbReference>